<organism evidence="1 2">
    <name type="scientific">Paenibacillus oryzisoli</name>
    <dbReference type="NCBI Taxonomy" id="1850517"/>
    <lineage>
        <taxon>Bacteria</taxon>
        <taxon>Bacillati</taxon>
        <taxon>Bacillota</taxon>
        <taxon>Bacilli</taxon>
        <taxon>Bacillales</taxon>
        <taxon>Paenibacillaceae</taxon>
        <taxon>Paenibacillus</taxon>
    </lineage>
</organism>
<name>A0A198A4F6_9BACL</name>
<dbReference type="STRING" id="1850517.A8708_05395"/>
<keyword evidence="2" id="KW-1185">Reference proteome</keyword>
<dbReference type="Proteomes" id="UP000078454">
    <property type="component" value="Unassembled WGS sequence"/>
</dbReference>
<dbReference type="OrthoDB" id="2614999at2"/>
<comment type="caution">
    <text evidence="1">The sequence shown here is derived from an EMBL/GenBank/DDBJ whole genome shotgun (WGS) entry which is preliminary data.</text>
</comment>
<dbReference type="AlphaFoldDB" id="A0A198A4F6"/>
<protein>
    <submittedName>
        <fullName evidence="1">Uncharacterized protein</fullName>
    </submittedName>
</protein>
<dbReference type="RefSeq" id="WP_068667631.1">
    <property type="nucleotide sequence ID" value="NZ_LYPB01000077.1"/>
</dbReference>
<sequence>MKNKEQFNSSEYVLVNAPNRAGKDFIHLLRSKGIQYYALTNNKYGKKKLEAMGVDSIIMVDTENAATWVLPDIKISKVYLFEISFNLCSRYIQICKEWGSESIHVVTKRDKSRSAYRSLGANQFTYINTNNEVASLLL</sequence>
<evidence type="ECO:0000313" key="2">
    <source>
        <dbReference type="Proteomes" id="UP000078454"/>
    </source>
</evidence>
<accession>A0A198A4F6</accession>
<reference evidence="1 2" key="1">
    <citation type="submission" date="2016-05" db="EMBL/GenBank/DDBJ databases">
        <title>Paenibacillus sp. 1ZS3-15 nov., isolated from the rhizosphere soil.</title>
        <authorList>
            <person name="Zhang X.X."/>
            <person name="Zhang J."/>
        </authorList>
    </citation>
    <scope>NUCLEOTIDE SEQUENCE [LARGE SCALE GENOMIC DNA]</scope>
    <source>
        <strain evidence="1 2">1ZS3-15</strain>
    </source>
</reference>
<evidence type="ECO:0000313" key="1">
    <source>
        <dbReference type="EMBL" id="OAS16017.1"/>
    </source>
</evidence>
<gene>
    <name evidence="1" type="ORF">A8708_05395</name>
</gene>
<proteinExistence type="predicted"/>
<dbReference type="EMBL" id="LYPB01000077">
    <property type="protein sequence ID" value="OAS16017.1"/>
    <property type="molecule type" value="Genomic_DNA"/>
</dbReference>